<dbReference type="RefSeq" id="WP_189504232.1">
    <property type="nucleotide sequence ID" value="NZ_BMZQ01000002.1"/>
</dbReference>
<comment type="caution">
    <text evidence="10">The sequence shown here is derived from an EMBL/GenBank/DDBJ whole genome shotgun (WGS) entry which is preliminary data.</text>
</comment>
<evidence type="ECO:0000256" key="5">
    <source>
        <dbReference type="PIRSR" id="PIRSR000349-1"/>
    </source>
</evidence>
<feature type="binding site" evidence="5">
    <location>
        <position position="109"/>
    </location>
    <ligand>
        <name>Mn(2+)</name>
        <dbReference type="ChEBI" id="CHEBI:29035"/>
    </ligand>
</feature>
<feature type="domain" description="Manganese/iron superoxide dismutase C-terminal" evidence="9">
    <location>
        <begin position="124"/>
        <end position="223"/>
    </location>
</feature>
<dbReference type="InterPro" id="IPR006311">
    <property type="entry name" value="TAT_signal"/>
</dbReference>
<proteinExistence type="inferred from homology"/>
<keyword evidence="11" id="KW-1185">Reference proteome</keyword>
<dbReference type="Gene3D" id="3.55.40.20">
    <property type="entry name" value="Iron/manganese superoxide dismutase, C-terminal domain"/>
    <property type="match status" value="1"/>
</dbReference>
<evidence type="ECO:0000256" key="7">
    <source>
        <dbReference type="SAM" id="SignalP"/>
    </source>
</evidence>
<dbReference type="EMBL" id="BMZQ01000002">
    <property type="protein sequence ID" value="GHD16428.1"/>
    <property type="molecule type" value="Genomic_DNA"/>
</dbReference>
<feature type="binding site" evidence="5">
    <location>
        <position position="190"/>
    </location>
    <ligand>
        <name>Mn(2+)</name>
        <dbReference type="ChEBI" id="CHEBI:29035"/>
    </ligand>
</feature>
<dbReference type="InterPro" id="IPR036324">
    <property type="entry name" value="Mn/Fe_SOD_N_sf"/>
</dbReference>
<dbReference type="EC" id="1.15.1.1" evidence="2 6"/>
<evidence type="ECO:0000256" key="3">
    <source>
        <dbReference type="ARBA" id="ARBA00022723"/>
    </source>
</evidence>
<dbReference type="AlphaFoldDB" id="A0A8J3DZA4"/>
<dbReference type="InterPro" id="IPR019832">
    <property type="entry name" value="Mn/Fe_SOD_C"/>
</dbReference>
<comment type="function">
    <text evidence="6">Destroys radicals which are normally produced within the cells and which are toxic to biological systems.</text>
</comment>
<evidence type="ECO:0000256" key="6">
    <source>
        <dbReference type="RuleBase" id="RU000414"/>
    </source>
</evidence>
<dbReference type="PROSITE" id="PS51318">
    <property type="entry name" value="TAT"/>
    <property type="match status" value="1"/>
</dbReference>
<reference evidence="10" key="2">
    <citation type="submission" date="2020-09" db="EMBL/GenBank/DDBJ databases">
        <authorList>
            <person name="Sun Q."/>
            <person name="Kim S."/>
        </authorList>
    </citation>
    <scope>NUCLEOTIDE SEQUENCE</scope>
    <source>
        <strain evidence="10">KCTC 42249</strain>
    </source>
</reference>
<dbReference type="PANTHER" id="PTHR42769:SF3">
    <property type="entry name" value="SUPEROXIDE DISMUTASE [FE] 2, CHLOROPLASTIC"/>
    <property type="match status" value="1"/>
</dbReference>
<dbReference type="Gene3D" id="1.10.287.990">
    <property type="entry name" value="Fe,Mn superoxide dismutase (SOD) domain"/>
    <property type="match status" value="1"/>
</dbReference>
<dbReference type="SUPFAM" id="SSF46609">
    <property type="entry name" value="Fe,Mn superoxide dismutase (SOD), N-terminal domain"/>
    <property type="match status" value="1"/>
</dbReference>
<dbReference type="GO" id="GO:0004784">
    <property type="term" value="F:superoxide dismutase activity"/>
    <property type="evidence" value="ECO:0007669"/>
    <property type="project" value="UniProtKB-EC"/>
</dbReference>
<dbReference type="PANTHER" id="PTHR42769">
    <property type="entry name" value="SUPEROXIDE DISMUTASE"/>
    <property type="match status" value="1"/>
</dbReference>
<evidence type="ECO:0000313" key="10">
    <source>
        <dbReference type="EMBL" id="GHD16428.1"/>
    </source>
</evidence>
<dbReference type="InterPro" id="IPR036314">
    <property type="entry name" value="SOD_C_sf"/>
</dbReference>
<evidence type="ECO:0000256" key="2">
    <source>
        <dbReference type="ARBA" id="ARBA00012682"/>
    </source>
</evidence>
<reference evidence="10" key="1">
    <citation type="journal article" date="2014" name="Int. J. Syst. Evol. Microbiol.">
        <title>Complete genome sequence of Corynebacterium casei LMG S-19264T (=DSM 44701T), isolated from a smear-ripened cheese.</title>
        <authorList>
            <consortium name="US DOE Joint Genome Institute (JGI-PGF)"/>
            <person name="Walter F."/>
            <person name="Albersmeier A."/>
            <person name="Kalinowski J."/>
            <person name="Ruckert C."/>
        </authorList>
    </citation>
    <scope>NUCLEOTIDE SEQUENCE</scope>
    <source>
        <strain evidence="10">KCTC 42249</strain>
    </source>
</reference>
<name>A0A8J3DZA4_9HYPH</name>
<feature type="domain" description="Manganese/iron superoxide dismutase N-terminal" evidence="8">
    <location>
        <begin position="34"/>
        <end position="116"/>
    </location>
</feature>
<dbReference type="InterPro" id="IPR001189">
    <property type="entry name" value="Mn/Fe_SOD"/>
</dbReference>
<evidence type="ECO:0000313" key="11">
    <source>
        <dbReference type="Proteomes" id="UP000630142"/>
    </source>
</evidence>
<dbReference type="GO" id="GO:0046872">
    <property type="term" value="F:metal ion binding"/>
    <property type="evidence" value="ECO:0007669"/>
    <property type="project" value="UniProtKB-KW"/>
</dbReference>
<comment type="similarity">
    <text evidence="1 6">Belongs to the iron/manganese superoxide dismutase family.</text>
</comment>
<keyword evidence="3 5" id="KW-0479">Metal-binding</keyword>
<dbReference type="PROSITE" id="PS00088">
    <property type="entry name" value="SOD_MN"/>
    <property type="match status" value="1"/>
</dbReference>
<feature type="signal peptide" evidence="7">
    <location>
        <begin position="1"/>
        <end position="30"/>
    </location>
</feature>
<evidence type="ECO:0000259" key="8">
    <source>
        <dbReference type="Pfam" id="PF00081"/>
    </source>
</evidence>
<feature type="chain" id="PRO_5035249113" description="Superoxide dismutase" evidence="7">
    <location>
        <begin position="31"/>
        <end position="226"/>
    </location>
</feature>
<comment type="catalytic activity">
    <reaction evidence="6">
        <text>2 superoxide + 2 H(+) = H2O2 + O2</text>
        <dbReference type="Rhea" id="RHEA:20696"/>
        <dbReference type="ChEBI" id="CHEBI:15378"/>
        <dbReference type="ChEBI" id="CHEBI:15379"/>
        <dbReference type="ChEBI" id="CHEBI:16240"/>
        <dbReference type="ChEBI" id="CHEBI:18421"/>
        <dbReference type="EC" id="1.15.1.1"/>
    </reaction>
</comment>
<dbReference type="InterPro" id="IPR019833">
    <property type="entry name" value="Mn/Fe_SOD_BS"/>
</dbReference>
<feature type="binding site" evidence="5">
    <location>
        <position position="194"/>
    </location>
    <ligand>
        <name>Mn(2+)</name>
        <dbReference type="ChEBI" id="CHEBI:29035"/>
    </ligand>
</feature>
<dbReference type="PIRSF" id="PIRSF000349">
    <property type="entry name" value="SODismutase"/>
    <property type="match status" value="1"/>
</dbReference>
<organism evidence="10 11">
    <name type="scientific">Tianweitania populi</name>
    <dbReference type="NCBI Taxonomy" id="1607949"/>
    <lineage>
        <taxon>Bacteria</taxon>
        <taxon>Pseudomonadati</taxon>
        <taxon>Pseudomonadota</taxon>
        <taxon>Alphaproteobacteria</taxon>
        <taxon>Hyphomicrobiales</taxon>
        <taxon>Phyllobacteriaceae</taxon>
        <taxon>Tianweitania</taxon>
    </lineage>
</organism>
<sequence>MTLTISRRTTLALGAAAAASTLFKPHVARAAAPFEQPKLPFAEDALAPQISARTVALHYGKHHKGYYTKLNELVPNTPYADMTLEEVVKQSKAKGDDAIFNQAGQAWNHEFYWQQFAGGPTKPNAALEEAATRDFGGVSGMNEAIVAQADKVFGTGWVWLVKDGDKLAVRGYQDAGNPVPDGLKPLLGIDVWEHAYYLDYENRKADHIKTVLADRVNWKWVGEQFA</sequence>
<evidence type="ECO:0000259" key="9">
    <source>
        <dbReference type="Pfam" id="PF02777"/>
    </source>
</evidence>
<dbReference type="Proteomes" id="UP000630142">
    <property type="component" value="Unassembled WGS sequence"/>
</dbReference>
<dbReference type="Pfam" id="PF02777">
    <property type="entry name" value="Sod_Fe_C"/>
    <property type="match status" value="1"/>
</dbReference>
<feature type="binding site" evidence="5">
    <location>
        <position position="58"/>
    </location>
    <ligand>
        <name>Mn(2+)</name>
        <dbReference type="ChEBI" id="CHEBI:29035"/>
    </ligand>
</feature>
<gene>
    <name evidence="10" type="primary">sodBIII</name>
    <name evidence="10" type="ORF">GCM10016234_24540</name>
</gene>
<keyword evidence="4 6" id="KW-0560">Oxidoreductase</keyword>
<dbReference type="InterPro" id="IPR019831">
    <property type="entry name" value="Mn/Fe_SOD_N"/>
</dbReference>
<dbReference type="PRINTS" id="PR01703">
    <property type="entry name" value="MNSODISMTASE"/>
</dbReference>
<accession>A0A8J3DZA4</accession>
<evidence type="ECO:0000256" key="1">
    <source>
        <dbReference type="ARBA" id="ARBA00008714"/>
    </source>
</evidence>
<keyword evidence="7" id="KW-0732">Signal</keyword>
<dbReference type="SUPFAM" id="SSF54719">
    <property type="entry name" value="Fe,Mn superoxide dismutase (SOD), C-terminal domain"/>
    <property type="match status" value="1"/>
</dbReference>
<evidence type="ECO:0000256" key="4">
    <source>
        <dbReference type="ARBA" id="ARBA00023002"/>
    </source>
</evidence>
<dbReference type="Pfam" id="PF00081">
    <property type="entry name" value="Sod_Fe_N"/>
    <property type="match status" value="1"/>
</dbReference>
<protein>
    <recommendedName>
        <fullName evidence="2 6">Superoxide dismutase</fullName>
        <ecNumber evidence="2 6">1.15.1.1</ecNumber>
    </recommendedName>
</protein>